<accession>A0A6L6WFT7</accession>
<name>A0A6L6WFT7_9RHOB</name>
<proteinExistence type="predicted"/>
<dbReference type="AlphaFoldDB" id="A0A6L6WFT7"/>
<sequence length="115" mass="13044">MAHLSKPELWAKIESYEFSDLQDGTSFADYVESNIKASSETVALAITEYRRFIYLCMVAPGEVVPPKMVDEVWNSHLALTHDYSEQFCPDVLGCRLDHVPTSDGFQKNRRLCEGP</sequence>
<dbReference type="EMBL" id="WQLV01000005">
    <property type="protein sequence ID" value="MVO16138.1"/>
    <property type="molecule type" value="Genomic_DNA"/>
</dbReference>
<dbReference type="RefSeq" id="WP_157022376.1">
    <property type="nucleotide sequence ID" value="NZ_WQLV01000005.1"/>
</dbReference>
<protein>
    <submittedName>
        <fullName evidence="1">Uncharacterized protein</fullName>
    </submittedName>
</protein>
<dbReference type="Proteomes" id="UP000478892">
    <property type="component" value="Unassembled WGS sequence"/>
</dbReference>
<keyword evidence="2" id="KW-1185">Reference proteome</keyword>
<evidence type="ECO:0000313" key="1">
    <source>
        <dbReference type="EMBL" id="MVO16138.1"/>
    </source>
</evidence>
<comment type="caution">
    <text evidence="1">The sequence shown here is derived from an EMBL/GenBank/DDBJ whole genome shotgun (WGS) entry which is preliminary data.</text>
</comment>
<organism evidence="1 2">
    <name type="scientific">Parasedimentitalea huanghaiensis</name>
    <dbReference type="NCBI Taxonomy" id="2682100"/>
    <lineage>
        <taxon>Bacteria</taxon>
        <taxon>Pseudomonadati</taxon>
        <taxon>Pseudomonadota</taxon>
        <taxon>Alphaproteobacteria</taxon>
        <taxon>Rhodobacterales</taxon>
        <taxon>Paracoccaceae</taxon>
        <taxon>Parasedimentitalea</taxon>
    </lineage>
</organism>
<gene>
    <name evidence="1" type="ORF">GO984_09965</name>
</gene>
<reference evidence="1 2" key="1">
    <citation type="submission" date="2019-12" db="EMBL/GenBank/DDBJ databases">
        <authorList>
            <person name="Zhang Y.-J."/>
        </authorList>
    </citation>
    <scope>NUCLEOTIDE SEQUENCE [LARGE SCALE GENOMIC DNA]</scope>
    <source>
        <strain evidence="1 2">CY05</strain>
    </source>
</reference>
<evidence type="ECO:0000313" key="2">
    <source>
        <dbReference type="Proteomes" id="UP000478892"/>
    </source>
</evidence>